<feature type="compositionally biased region" description="Basic and acidic residues" evidence="1">
    <location>
        <begin position="210"/>
        <end position="226"/>
    </location>
</feature>
<evidence type="ECO:0000313" key="2">
    <source>
        <dbReference type="EMBL" id="KOO22007.1"/>
    </source>
</evidence>
<evidence type="ECO:0000256" key="1">
    <source>
        <dbReference type="SAM" id="MobiDB-lite"/>
    </source>
</evidence>
<proteinExistence type="predicted"/>
<dbReference type="Proteomes" id="UP000037460">
    <property type="component" value="Unassembled WGS sequence"/>
</dbReference>
<comment type="caution">
    <text evidence="2">The sequence shown here is derived from an EMBL/GenBank/DDBJ whole genome shotgun (WGS) entry which is preliminary data.</text>
</comment>
<feature type="compositionally biased region" description="Polar residues" evidence="1">
    <location>
        <begin position="189"/>
        <end position="204"/>
    </location>
</feature>
<organism evidence="2 3">
    <name type="scientific">Chrysochromulina tobinii</name>
    <dbReference type="NCBI Taxonomy" id="1460289"/>
    <lineage>
        <taxon>Eukaryota</taxon>
        <taxon>Haptista</taxon>
        <taxon>Haptophyta</taxon>
        <taxon>Prymnesiophyceae</taxon>
        <taxon>Prymnesiales</taxon>
        <taxon>Chrysochromulinaceae</taxon>
        <taxon>Chrysochromulina</taxon>
    </lineage>
</organism>
<protein>
    <submittedName>
        <fullName evidence="2">Uncharacterized protein</fullName>
    </submittedName>
</protein>
<reference evidence="3" key="1">
    <citation type="journal article" date="2015" name="PLoS Genet.">
        <title>Genome Sequence and Transcriptome Analyses of Chrysochromulina tobin: Metabolic Tools for Enhanced Algal Fitness in the Prominent Order Prymnesiales (Haptophyceae).</title>
        <authorList>
            <person name="Hovde B.T."/>
            <person name="Deodato C.R."/>
            <person name="Hunsperger H.M."/>
            <person name="Ryken S.A."/>
            <person name="Yost W."/>
            <person name="Jha R.K."/>
            <person name="Patterson J."/>
            <person name="Monnat R.J. Jr."/>
            <person name="Barlow S.B."/>
            <person name="Starkenburg S.R."/>
            <person name="Cattolico R.A."/>
        </authorList>
    </citation>
    <scope>NUCLEOTIDE SEQUENCE</scope>
    <source>
        <strain evidence="3">CCMP291</strain>
    </source>
</reference>
<sequence>MLTRFHSQRYDSGHAEIVMNARKELRRHPMVSEELNNWWKMILATFPAMCDRHGAAQAGMDFDQYLRWQLCMYKVLSPFDNYGHSTFDREKAEARAVEDYQLDLKGDQLLHKKGLCDALFALADLWTLGVHPGEYAMFLSSLFRAVCCTTDKGGFVLNKIEEIEDRDWNLSEIAQRRFAPNVAAIDGQSPRNHNVYKSGTSASNARIAARKAEREAKEAPPPEPPKRPPSPVLTSAAPAQRWAHATASDIRGRATLTACLAATAIKTPLAADFTAAASRRNIKAAIRTADSNARTADDGARGQADFVSPIECYSYC</sequence>
<name>A0A0M0J6R3_9EUKA</name>
<gene>
    <name evidence="2" type="ORF">Ctob_000680</name>
</gene>
<dbReference type="EMBL" id="JWZX01003317">
    <property type="protein sequence ID" value="KOO22007.1"/>
    <property type="molecule type" value="Genomic_DNA"/>
</dbReference>
<feature type="region of interest" description="Disordered" evidence="1">
    <location>
        <begin position="185"/>
        <end position="245"/>
    </location>
</feature>
<keyword evidence="3" id="KW-1185">Reference proteome</keyword>
<dbReference type="AlphaFoldDB" id="A0A0M0J6R3"/>
<accession>A0A0M0J6R3</accession>
<evidence type="ECO:0000313" key="3">
    <source>
        <dbReference type="Proteomes" id="UP000037460"/>
    </source>
</evidence>